<protein>
    <submittedName>
        <fullName evidence="3">Uncharacterized protein</fullName>
    </submittedName>
</protein>
<organism evidence="3 4">
    <name type="scientific">Marasmiellus scandens</name>
    <dbReference type="NCBI Taxonomy" id="2682957"/>
    <lineage>
        <taxon>Eukaryota</taxon>
        <taxon>Fungi</taxon>
        <taxon>Dikarya</taxon>
        <taxon>Basidiomycota</taxon>
        <taxon>Agaricomycotina</taxon>
        <taxon>Agaricomycetes</taxon>
        <taxon>Agaricomycetidae</taxon>
        <taxon>Agaricales</taxon>
        <taxon>Marasmiineae</taxon>
        <taxon>Omphalotaceae</taxon>
        <taxon>Marasmiellus</taxon>
    </lineage>
</organism>
<feature type="signal peptide" evidence="2">
    <location>
        <begin position="1"/>
        <end position="21"/>
    </location>
</feature>
<evidence type="ECO:0000313" key="4">
    <source>
        <dbReference type="Proteomes" id="UP001498398"/>
    </source>
</evidence>
<proteinExistence type="predicted"/>
<comment type="caution">
    <text evidence="3">The sequence shown here is derived from an EMBL/GenBank/DDBJ whole genome shotgun (WGS) entry which is preliminary data.</text>
</comment>
<reference evidence="3 4" key="1">
    <citation type="submission" date="2024-01" db="EMBL/GenBank/DDBJ databases">
        <title>A draft genome for the cacao thread blight pathogen Marasmiellus scandens.</title>
        <authorList>
            <person name="Baruah I.K."/>
            <person name="Leung J."/>
            <person name="Bukari Y."/>
            <person name="Amoako-Attah I."/>
            <person name="Meinhardt L.W."/>
            <person name="Bailey B.A."/>
            <person name="Cohen S.P."/>
        </authorList>
    </citation>
    <scope>NUCLEOTIDE SEQUENCE [LARGE SCALE GENOMIC DNA]</scope>
    <source>
        <strain evidence="3 4">GH-19</strain>
    </source>
</reference>
<evidence type="ECO:0000256" key="2">
    <source>
        <dbReference type="SAM" id="SignalP"/>
    </source>
</evidence>
<feature type="chain" id="PRO_5045323784" evidence="2">
    <location>
        <begin position="22"/>
        <end position="210"/>
    </location>
</feature>
<keyword evidence="4" id="KW-1185">Reference proteome</keyword>
<evidence type="ECO:0000313" key="3">
    <source>
        <dbReference type="EMBL" id="KAK7453477.1"/>
    </source>
</evidence>
<feature type="compositionally biased region" description="Low complexity" evidence="1">
    <location>
        <begin position="156"/>
        <end position="174"/>
    </location>
</feature>
<dbReference type="Proteomes" id="UP001498398">
    <property type="component" value="Unassembled WGS sequence"/>
</dbReference>
<name>A0ABR1J7Z0_9AGAR</name>
<accession>A0ABR1J7Z0</accession>
<evidence type="ECO:0000256" key="1">
    <source>
        <dbReference type="SAM" id="MobiDB-lite"/>
    </source>
</evidence>
<gene>
    <name evidence="3" type="ORF">VKT23_011754</name>
</gene>
<keyword evidence="2" id="KW-0732">Signal</keyword>
<feature type="region of interest" description="Disordered" evidence="1">
    <location>
        <begin position="155"/>
        <end position="183"/>
    </location>
</feature>
<dbReference type="EMBL" id="JBANRG010000026">
    <property type="protein sequence ID" value="KAK7453477.1"/>
    <property type="molecule type" value="Genomic_DNA"/>
</dbReference>
<sequence>MFSKALVLAPLAVCIVSSVNAAPAEEKRQLDGVSIPSDIPTDVLTSLLGGTGVPDINQITSALGTAIPSDAIDSLTSALATASIPDIGSALPTALPSDVGAALSSILPSGVDVGALTSLLPSGVAIPTDAAQLSSLLGSESITDAGQLSSILAPASQSTGTDNTQGGNTDTNGDSNGGSGDNGAALGLTSPSYMLATVLGGSLLGAFMTL</sequence>